<accession>A0AAX2UZN8</accession>
<comment type="caution">
    <text evidence="1">The sequence shown here is derived from an EMBL/GenBank/DDBJ whole genome shotgun (WGS) entry which is preliminary data.</text>
</comment>
<organism evidence="1 2">
    <name type="scientific">Streptococcus salivarius</name>
    <dbReference type="NCBI Taxonomy" id="1304"/>
    <lineage>
        <taxon>Bacteria</taxon>
        <taxon>Bacillati</taxon>
        <taxon>Bacillota</taxon>
        <taxon>Bacilli</taxon>
        <taxon>Lactobacillales</taxon>
        <taxon>Streptococcaceae</taxon>
        <taxon>Streptococcus</taxon>
    </lineage>
</organism>
<dbReference type="Proteomes" id="UP000308186">
    <property type="component" value="Unassembled WGS sequence"/>
</dbReference>
<protein>
    <submittedName>
        <fullName evidence="1">Uncharacterized protein</fullName>
    </submittedName>
</protein>
<gene>
    <name evidence="1" type="ORF">FBF48_10345</name>
</gene>
<dbReference type="AlphaFoldDB" id="A0AAX2UZN8"/>
<reference evidence="1 2" key="1">
    <citation type="submission" date="2019-06" db="EMBL/GenBank/DDBJ databases">
        <title>Genome Announcement To Ensure Probiotic Safety of Streptococcus salivarius UBSS01.</title>
        <authorList>
            <person name="Sulthana A."/>
            <person name="Lakshmi S.G."/>
            <person name="Madempudi R.S."/>
        </authorList>
    </citation>
    <scope>NUCLEOTIDE SEQUENCE [LARGE SCALE GENOMIC DNA]</scope>
    <source>
        <strain evidence="1 2">UBSS01</strain>
    </source>
</reference>
<evidence type="ECO:0000313" key="2">
    <source>
        <dbReference type="Proteomes" id="UP000308186"/>
    </source>
</evidence>
<evidence type="ECO:0000313" key="1">
    <source>
        <dbReference type="EMBL" id="TNF65662.1"/>
    </source>
</evidence>
<dbReference type="EMBL" id="VDCW01000025">
    <property type="protein sequence ID" value="TNF65662.1"/>
    <property type="molecule type" value="Genomic_DNA"/>
</dbReference>
<name>A0AAX2UZN8_STRSL</name>
<proteinExistence type="predicted"/>
<sequence>MIKVRDRRGGWTLDAEVFAYFGVRVGSVLYAAAVTRVVGEERINVTFVDYGMRLCAVHVRDIERLGAQRAGFEAARFALTGKDPDIVNEAIAKWKRN</sequence>